<sequence length="157" mass="17708">MEDELASSLSDLGFNTMKSIDVFPPDFQNQELRQSEAVLRRIAETGSDAVVTIALIDQTSEERYVPGSGIYPVTRFGYYGHFLTYYGNWIGSLYNPGYYTTDKVYYIETNVYDVQSGRLVWSAQSESYNPSGLQDFLKGYKKAMSGLLKKEGLITAQ</sequence>
<evidence type="ECO:0008006" key="3">
    <source>
        <dbReference type="Google" id="ProtNLM"/>
    </source>
</evidence>
<protein>
    <recommendedName>
        <fullName evidence="3">DUF4136 domain-containing protein</fullName>
    </recommendedName>
</protein>
<dbReference type="EMBL" id="VNHX01000017">
    <property type="protein sequence ID" value="TYP92297.1"/>
    <property type="molecule type" value="Genomic_DNA"/>
</dbReference>
<reference evidence="1 2" key="1">
    <citation type="submission" date="2019-07" db="EMBL/GenBank/DDBJ databases">
        <title>Genomic Encyclopedia of Archaeal and Bacterial Type Strains, Phase II (KMG-II): from individual species to whole genera.</title>
        <authorList>
            <person name="Goeker M."/>
        </authorList>
    </citation>
    <scope>NUCLEOTIDE SEQUENCE [LARGE SCALE GENOMIC DNA]</scope>
    <source>
        <strain evidence="1 2">DSM 18850</strain>
    </source>
</reference>
<gene>
    <name evidence="1" type="ORF">BC792_11772</name>
</gene>
<evidence type="ECO:0000313" key="2">
    <source>
        <dbReference type="Proteomes" id="UP000325105"/>
    </source>
</evidence>
<comment type="caution">
    <text evidence="1">The sequence shown here is derived from an EMBL/GenBank/DDBJ whole genome shotgun (WGS) entry which is preliminary data.</text>
</comment>
<accession>A0A5S5D888</accession>
<dbReference type="Proteomes" id="UP000325105">
    <property type="component" value="Unassembled WGS sequence"/>
</dbReference>
<name>A0A5S5D888_9SPHI</name>
<keyword evidence="2" id="KW-1185">Reference proteome</keyword>
<proteinExistence type="predicted"/>
<organism evidence="1 2">
    <name type="scientific">Sphingobacterium allocomposti</name>
    <dbReference type="NCBI Taxonomy" id="415956"/>
    <lineage>
        <taxon>Bacteria</taxon>
        <taxon>Pseudomonadati</taxon>
        <taxon>Bacteroidota</taxon>
        <taxon>Sphingobacteriia</taxon>
        <taxon>Sphingobacteriales</taxon>
        <taxon>Sphingobacteriaceae</taxon>
        <taxon>Sphingobacterium</taxon>
    </lineage>
</organism>
<evidence type="ECO:0000313" key="1">
    <source>
        <dbReference type="EMBL" id="TYP92297.1"/>
    </source>
</evidence>
<dbReference type="AlphaFoldDB" id="A0A5S5D888"/>